<name>A0ACC2K0S9_9PEZI</name>
<accession>A0ACC2K0S9</accession>
<sequence length="726" mass="81832">MGKWEVNDERNGKLARKPSMWGARLALAFTESIPVKEMQEGGWDVRKDEGVNPNFPNTDGCGIINQELFNEVISKLDLHGYPRRQAFQIRFGGVKGVVYRGDELLFNDCAPRGQILMRLRHSQVKINVPDDSRPVLRVVPPANDGYSSLFFMAALKAFENLGLDQDAITAIYDKTYKELSRVSKEGLNHLEQMLQVPKGRVARANIRSQLILLKLALYLRDDHIRLDSYRESFLGHYLLKAAEKARDKKPFDIPIPGSYTLLGLTDDYRVLESGTVFIRARGRTISGTVMIYRDPVTYIGDIQKVKAVTVEEMRTRHAGEDVNAKIRALEDMDNVIFFSQFDNPPLPNKLAGGDLDGDRFEVVTEECSFWRSGTQMSGSADYTTGYQAPHPNCFAWLDRCPQSNDTPANTTGDFSISDLALFIGNYIRNDCFEELQNLLMYLADKDSEGLRSQGSKDLGPQLSKAVDYKKSGQQVNLAQDIFTDPRYIDYVTGKRPNFLRPLNLKASHYIDNNGYYESVNDLEKRDISQLLRDIKAIWEIRMSPDLGYHEWLGKKSLSSFIETELEGFPAYLVGPGIKSASDDDVDIFLRNPHDDFINRYIDELVAFILGGFVSTGKARSITYSAGTPPTVLIDETQDEGTVKEVYQRCLYEAWHTAAKLSVSKGTQRGPSPGFREQGYAFICLYALYCEEIQVEKRDGALASSSNIRKTPGPDLPPSKRLRPNDA</sequence>
<dbReference type="Proteomes" id="UP001153332">
    <property type="component" value="Unassembled WGS sequence"/>
</dbReference>
<dbReference type="EMBL" id="JAPUUL010000016">
    <property type="protein sequence ID" value="KAJ8133400.1"/>
    <property type="molecule type" value="Genomic_DNA"/>
</dbReference>
<organism evidence="1 2">
    <name type="scientific">Lasiodiplodia mahajangana</name>
    <dbReference type="NCBI Taxonomy" id="1108764"/>
    <lineage>
        <taxon>Eukaryota</taxon>
        <taxon>Fungi</taxon>
        <taxon>Dikarya</taxon>
        <taxon>Ascomycota</taxon>
        <taxon>Pezizomycotina</taxon>
        <taxon>Dothideomycetes</taxon>
        <taxon>Dothideomycetes incertae sedis</taxon>
        <taxon>Botryosphaeriales</taxon>
        <taxon>Botryosphaeriaceae</taxon>
        <taxon>Lasiodiplodia</taxon>
    </lineage>
</organism>
<evidence type="ECO:0000313" key="1">
    <source>
        <dbReference type="EMBL" id="KAJ8133400.1"/>
    </source>
</evidence>
<comment type="caution">
    <text evidence="1">The sequence shown here is derived from an EMBL/GenBank/DDBJ whole genome shotgun (WGS) entry which is preliminary data.</text>
</comment>
<proteinExistence type="predicted"/>
<reference evidence="1" key="1">
    <citation type="submission" date="2022-12" db="EMBL/GenBank/DDBJ databases">
        <title>Genome Sequence of Lasiodiplodia mahajangana.</title>
        <authorList>
            <person name="Buettner E."/>
        </authorList>
    </citation>
    <scope>NUCLEOTIDE SEQUENCE</scope>
    <source>
        <strain evidence="1">VT137</strain>
    </source>
</reference>
<keyword evidence="2" id="KW-1185">Reference proteome</keyword>
<gene>
    <name evidence="1" type="ORF">O1611_g221</name>
</gene>
<evidence type="ECO:0000313" key="2">
    <source>
        <dbReference type="Proteomes" id="UP001153332"/>
    </source>
</evidence>
<protein>
    <submittedName>
        <fullName evidence="1">Uncharacterized protein</fullName>
    </submittedName>
</protein>